<feature type="signal peptide" evidence="7">
    <location>
        <begin position="1"/>
        <end position="20"/>
    </location>
</feature>
<evidence type="ECO:0000256" key="5">
    <source>
        <dbReference type="PROSITE-ProRule" id="PRU00277"/>
    </source>
</evidence>
<dbReference type="Proteomes" id="UP000664480">
    <property type="component" value="Unassembled WGS sequence"/>
</dbReference>
<dbReference type="EC" id="5.2.1.8" evidence="6"/>
<evidence type="ECO:0000256" key="2">
    <source>
        <dbReference type="ARBA" id="ARBA00006577"/>
    </source>
</evidence>
<dbReference type="PROSITE" id="PS51257">
    <property type="entry name" value="PROKAR_LIPOPROTEIN"/>
    <property type="match status" value="1"/>
</dbReference>
<dbReference type="EMBL" id="JAFKCU010000001">
    <property type="protein sequence ID" value="MBN7814490.1"/>
    <property type="molecule type" value="Genomic_DNA"/>
</dbReference>
<comment type="caution">
    <text evidence="9">The sequence shown here is derived from an EMBL/GenBank/DDBJ whole genome shotgun (WGS) entry which is preliminary data.</text>
</comment>
<evidence type="ECO:0000256" key="6">
    <source>
        <dbReference type="RuleBase" id="RU003915"/>
    </source>
</evidence>
<reference evidence="9 10" key="1">
    <citation type="submission" date="2021-03" db="EMBL/GenBank/DDBJ databases">
        <title>novel species isolated from a fishpond in China.</title>
        <authorList>
            <person name="Lu H."/>
            <person name="Cai Z."/>
        </authorList>
    </citation>
    <scope>NUCLEOTIDE SEQUENCE [LARGE SCALE GENOMIC DNA]</scope>
    <source>
        <strain evidence="9 10">YJ13C</strain>
    </source>
</reference>
<evidence type="ECO:0000256" key="3">
    <source>
        <dbReference type="ARBA" id="ARBA00023110"/>
    </source>
</evidence>
<evidence type="ECO:0000313" key="10">
    <source>
        <dbReference type="Proteomes" id="UP000664480"/>
    </source>
</evidence>
<gene>
    <name evidence="9" type="ORF">J0A69_03575</name>
</gene>
<name>A0ABS3CBL9_9BACT</name>
<evidence type="ECO:0000259" key="8">
    <source>
        <dbReference type="PROSITE" id="PS50059"/>
    </source>
</evidence>
<feature type="domain" description="PPIase FKBP-type" evidence="8">
    <location>
        <begin position="78"/>
        <end position="178"/>
    </location>
</feature>
<keyword evidence="10" id="KW-1185">Reference proteome</keyword>
<proteinExistence type="inferred from homology"/>
<dbReference type="RefSeq" id="WP_206585135.1">
    <property type="nucleotide sequence ID" value="NZ_JAFKCU010000001.1"/>
</dbReference>
<dbReference type="PROSITE" id="PS50059">
    <property type="entry name" value="FKBP_PPIASE"/>
    <property type="match status" value="1"/>
</dbReference>
<keyword evidence="7" id="KW-0732">Signal</keyword>
<dbReference type="Pfam" id="PF00254">
    <property type="entry name" value="FKBP_C"/>
    <property type="match status" value="1"/>
</dbReference>
<dbReference type="GO" id="GO:0016853">
    <property type="term" value="F:isomerase activity"/>
    <property type="evidence" value="ECO:0007669"/>
    <property type="project" value="UniProtKB-KW"/>
</dbReference>
<protein>
    <recommendedName>
        <fullName evidence="6">Peptidyl-prolyl cis-trans isomerase</fullName>
        <ecNumber evidence="6">5.2.1.8</ecNumber>
    </recommendedName>
</protein>
<comment type="catalytic activity">
    <reaction evidence="1 5 6">
        <text>[protein]-peptidylproline (omega=180) = [protein]-peptidylproline (omega=0)</text>
        <dbReference type="Rhea" id="RHEA:16237"/>
        <dbReference type="Rhea" id="RHEA-COMP:10747"/>
        <dbReference type="Rhea" id="RHEA-COMP:10748"/>
        <dbReference type="ChEBI" id="CHEBI:83833"/>
        <dbReference type="ChEBI" id="CHEBI:83834"/>
        <dbReference type="EC" id="5.2.1.8"/>
    </reaction>
</comment>
<keyword evidence="4 5" id="KW-0413">Isomerase</keyword>
<dbReference type="SUPFAM" id="SSF54534">
    <property type="entry name" value="FKBP-like"/>
    <property type="match status" value="1"/>
</dbReference>
<accession>A0ABS3CBL9</accession>
<keyword evidence="3 5" id="KW-0697">Rotamase</keyword>
<dbReference type="InterPro" id="IPR046357">
    <property type="entry name" value="PPIase_dom_sf"/>
</dbReference>
<dbReference type="Gene3D" id="3.10.50.40">
    <property type="match status" value="1"/>
</dbReference>
<comment type="similarity">
    <text evidence="2 6">Belongs to the FKBP-type PPIase family.</text>
</comment>
<organism evidence="9 10">
    <name type="scientific">Algoriphagus pacificus</name>
    <dbReference type="NCBI Taxonomy" id="2811234"/>
    <lineage>
        <taxon>Bacteria</taxon>
        <taxon>Pseudomonadati</taxon>
        <taxon>Bacteroidota</taxon>
        <taxon>Cytophagia</taxon>
        <taxon>Cytophagales</taxon>
        <taxon>Cyclobacteriaceae</taxon>
        <taxon>Algoriphagus</taxon>
    </lineage>
</organism>
<evidence type="ECO:0000256" key="4">
    <source>
        <dbReference type="ARBA" id="ARBA00023235"/>
    </source>
</evidence>
<evidence type="ECO:0000256" key="1">
    <source>
        <dbReference type="ARBA" id="ARBA00000971"/>
    </source>
</evidence>
<sequence>MKINLYSVFTLLLGSVVLFSCIDEQETSEAIFQEDKAAIENYLDTASIVNVKEYSEEAAAYYVIWQELSNSKDSVFVGDTVQVHYTGKFLSGKVFDTSIESVAKANGLYNANYNYLPLSFKTGSGYVLPAFEFGINLMEVGDKATIILPSELGYGRTGQGPVPANTPLVFEVELMGIKPGPRDNN</sequence>
<evidence type="ECO:0000313" key="9">
    <source>
        <dbReference type="EMBL" id="MBN7814490.1"/>
    </source>
</evidence>
<dbReference type="PANTHER" id="PTHR43811:SF19">
    <property type="entry name" value="39 KDA FK506-BINDING NUCLEAR PROTEIN"/>
    <property type="match status" value="1"/>
</dbReference>
<evidence type="ECO:0000256" key="7">
    <source>
        <dbReference type="SAM" id="SignalP"/>
    </source>
</evidence>
<dbReference type="PANTHER" id="PTHR43811">
    <property type="entry name" value="FKBP-TYPE PEPTIDYL-PROLYL CIS-TRANS ISOMERASE FKPA"/>
    <property type="match status" value="1"/>
</dbReference>
<feature type="chain" id="PRO_5046306648" description="Peptidyl-prolyl cis-trans isomerase" evidence="7">
    <location>
        <begin position="21"/>
        <end position="185"/>
    </location>
</feature>
<dbReference type="InterPro" id="IPR001179">
    <property type="entry name" value="PPIase_FKBP_dom"/>
</dbReference>